<dbReference type="Gene3D" id="2.10.50.10">
    <property type="entry name" value="Tumor Necrosis Factor Receptor, subunit A, domain 2"/>
    <property type="match status" value="2"/>
</dbReference>
<sequence length="385" mass="41882">MKTETFSFSSFLSLQIYGLQVHSEPICHQTEFLHPNGSCVACPVCGPGEELSEDCGFGDGGDGVCLRCEGGAFSPDTGVSPCRRCTRCALLNRLLTAACSPTADSQCGPCLPGYYELRSMTGEVELLCVPCSGHDRAREECLPFTSQGSKTRVKGETLSVVLIGAAIASLMFLIALLLWVFLLTAERFKRASGHCPEPEGLLSTAKLQHKPLSSHTRRAATQQDVPSETVSAEEPTRGLNSLSHEGELHPTSIVINVTTNIKPCSQNQERIMQEGAQSFSTEEMEQKLKTIWEIAQGQSIETLDYDSIQDLSLLLDSADNIHLLKRLGLSLGVSPQVIAHLHSFRDLFEYLHTSTYTHLPQLAQAAALLPNSEVVSRIHSAVVNK</sequence>
<evidence type="ECO:0000256" key="11">
    <source>
        <dbReference type="SAM" id="Phobius"/>
    </source>
</evidence>
<evidence type="ECO:0000256" key="5">
    <source>
        <dbReference type="ARBA" id="ARBA00023136"/>
    </source>
</evidence>
<dbReference type="GO" id="GO:0038023">
    <property type="term" value="F:signaling receptor activity"/>
    <property type="evidence" value="ECO:0007669"/>
    <property type="project" value="InterPro"/>
</dbReference>
<evidence type="ECO:0000256" key="10">
    <source>
        <dbReference type="SAM" id="MobiDB-lite"/>
    </source>
</evidence>
<feature type="transmembrane region" description="Helical" evidence="11">
    <location>
        <begin position="158"/>
        <end position="182"/>
    </location>
</feature>
<evidence type="ECO:0000313" key="13">
    <source>
        <dbReference type="EMBL" id="CAG5989250.1"/>
    </source>
</evidence>
<keyword evidence="3" id="KW-0677">Repeat</keyword>
<feature type="domain" description="TNFR-Cys" evidence="12">
    <location>
        <begin position="67"/>
        <end position="107"/>
    </location>
</feature>
<dbReference type="GO" id="GO:0046330">
    <property type="term" value="P:positive regulation of JNK cascade"/>
    <property type="evidence" value="ECO:0007669"/>
    <property type="project" value="InterPro"/>
</dbReference>
<dbReference type="PROSITE" id="PS00652">
    <property type="entry name" value="TNFR_NGFR_1"/>
    <property type="match status" value="2"/>
</dbReference>
<evidence type="ECO:0000256" key="3">
    <source>
        <dbReference type="ARBA" id="ARBA00022737"/>
    </source>
</evidence>
<comment type="subcellular location">
    <subcellularLocation>
        <location evidence="1">Membrane</location>
        <topology evidence="1">Single-pass membrane protein</topology>
    </subcellularLocation>
</comment>
<keyword evidence="8" id="KW-0325">Glycoprotein</keyword>
<dbReference type="Proteomes" id="UP000677803">
    <property type="component" value="Unassembled WGS sequence"/>
</dbReference>
<dbReference type="PANTHER" id="PTHR12120">
    <property type="entry name" value="TNFR-CYS DOMAIN-CONTAINING PROTEIN"/>
    <property type="match status" value="1"/>
</dbReference>
<dbReference type="GO" id="GO:0016020">
    <property type="term" value="C:membrane"/>
    <property type="evidence" value="ECO:0007669"/>
    <property type="project" value="UniProtKB-SubCell"/>
</dbReference>
<reference evidence="13" key="1">
    <citation type="submission" date="2021-05" db="EMBL/GenBank/DDBJ databases">
        <authorList>
            <person name="Tigano A."/>
        </authorList>
    </citation>
    <scope>NUCLEOTIDE SEQUENCE</scope>
</reference>
<comment type="caution">
    <text evidence="9">Lacks conserved residue(s) required for the propagation of feature annotation.</text>
</comment>
<dbReference type="InterPro" id="IPR047526">
    <property type="entry name" value="TNR19/27/EDAR"/>
</dbReference>
<evidence type="ECO:0000259" key="12">
    <source>
        <dbReference type="PROSITE" id="PS50050"/>
    </source>
</evidence>
<name>A0A8S4BHY0_9TELE</name>
<evidence type="ECO:0000256" key="1">
    <source>
        <dbReference type="ARBA" id="ARBA00004167"/>
    </source>
</evidence>
<gene>
    <name evidence="13" type="ORF">MMEN_LOCUS17191</name>
</gene>
<evidence type="ECO:0000256" key="6">
    <source>
        <dbReference type="ARBA" id="ARBA00023157"/>
    </source>
</evidence>
<comment type="caution">
    <text evidence="13">The sequence shown here is derived from an EMBL/GenBank/DDBJ whole genome shotgun (WGS) entry which is preliminary data.</text>
</comment>
<dbReference type="InterPro" id="IPR001368">
    <property type="entry name" value="TNFR/NGFR_Cys_rich_reg"/>
</dbReference>
<dbReference type="PROSITE" id="PS50050">
    <property type="entry name" value="TNFR_NGFR_2"/>
    <property type="match status" value="1"/>
</dbReference>
<proteinExistence type="predicted"/>
<evidence type="ECO:0000256" key="7">
    <source>
        <dbReference type="ARBA" id="ARBA00023170"/>
    </source>
</evidence>
<feature type="region of interest" description="Disordered" evidence="10">
    <location>
        <begin position="212"/>
        <end position="243"/>
    </location>
</feature>
<feature type="compositionally biased region" description="Polar residues" evidence="10">
    <location>
        <begin position="212"/>
        <end position="230"/>
    </location>
</feature>
<keyword evidence="4 11" id="KW-1133">Transmembrane helix</keyword>
<evidence type="ECO:0000256" key="8">
    <source>
        <dbReference type="ARBA" id="ARBA00023180"/>
    </source>
</evidence>
<keyword evidence="5 11" id="KW-0472">Membrane</keyword>
<keyword evidence="7" id="KW-0675">Receptor</keyword>
<dbReference type="SMART" id="SM00208">
    <property type="entry name" value="TNFR"/>
    <property type="match status" value="2"/>
</dbReference>
<protein>
    <submittedName>
        <fullName evidence="13">(Atlantic silverside) hypothetical protein</fullName>
    </submittedName>
</protein>
<accession>A0A8S4BHY0</accession>
<evidence type="ECO:0000256" key="2">
    <source>
        <dbReference type="ARBA" id="ARBA00022692"/>
    </source>
</evidence>
<organism evidence="13 14">
    <name type="scientific">Menidia menidia</name>
    <name type="common">Atlantic silverside</name>
    <dbReference type="NCBI Taxonomy" id="238744"/>
    <lineage>
        <taxon>Eukaryota</taxon>
        <taxon>Metazoa</taxon>
        <taxon>Chordata</taxon>
        <taxon>Craniata</taxon>
        <taxon>Vertebrata</taxon>
        <taxon>Euteleostomi</taxon>
        <taxon>Actinopterygii</taxon>
        <taxon>Neopterygii</taxon>
        <taxon>Teleostei</taxon>
        <taxon>Neoteleostei</taxon>
        <taxon>Acanthomorphata</taxon>
        <taxon>Ovalentaria</taxon>
        <taxon>Atherinomorphae</taxon>
        <taxon>Atheriniformes</taxon>
        <taxon>Atherinopsidae</taxon>
        <taxon>Menidiinae</taxon>
        <taxon>Menidia</taxon>
    </lineage>
</organism>
<evidence type="ECO:0000256" key="9">
    <source>
        <dbReference type="PROSITE-ProRule" id="PRU00206"/>
    </source>
</evidence>
<keyword evidence="2 11" id="KW-0812">Transmembrane</keyword>
<keyword evidence="14" id="KW-1185">Reference proteome</keyword>
<evidence type="ECO:0000313" key="14">
    <source>
        <dbReference type="Proteomes" id="UP000677803"/>
    </source>
</evidence>
<feature type="repeat" description="TNFR-Cys" evidence="9">
    <location>
        <begin position="67"/>
        <end position="107"/>
    </location>
</feature>
<keyword evidence="6" id="KW-1015">Disulfide bond</keyword>
<evidence type="ECO:0000256" key="4">
    <source>
        <dbReference type="ARBA" id="ARBA00022989"/>
    </source>
</evidence>
<dbReference type="GO" id="GO:0043123">
    <property type="term" value="P:positive regulation of canonical NF-kappaB signal transduction"/>
    <property type="evidence" value="ECO:0007669"/>
    <property type="project" value="InterPro"/>
</dbReference>
<dbReference type="AlphaFoldDB" id="A0A8S4BHY0"/>
<dbReference type="EMBL" id="CAJRST010036666">
    <property type="protein sequence ID" value="CAG5989250.1"/>
    <property type="molecule type" value="Genomic_DNA"/>
</dbReference>
<dbReference type="OrthoDB" id="10017617at2759"/>
<dbReference type="PANTHER" id="PTHR12120:SF10">
    <property type="entry name" value="TNFR-CYS DOMAIN-CONTAINING PROTEIN"/>
    <property type="match status" value="1"/>
</dbReference>